<comment type="caution">
    <text evidence="1">The sequence shown here is derived from an EMBL/GenBank/DDBJ whole genome shotgun (WGS) entry which is preliminary data.</text>
</comment>
<organism evidence="1 2">
    <name type="scientific">Brachionus plicatilis</name>
    <name type="common">Marine rotifer</name>
    <name type="synonym">Brachionus muelleri</name>
    <dbReference type="NCBI Taxonomy" id="10195"/>
    <lineage>
        <taxon>Eukaryota</taxon>
        <taxon>Metazoa</taxon>
        <taxon>Spiralia</taxon>
        <taxon>Gnathifera</taxon>
        <taxon>Rotifera</taxon>
        <taxon>Eurotatoria</taxon>
        <taxon>Monogononta</taxon>
        <taxon>Pseudotrocha</taxon>
        <taxon>Ploima</taxon>
        <taxon>Brachionidae</taxon>
        <taxon>Brachionus</taxon>
    </lineage>
</organism>
<reference evidence="1 2" key="1">
    <citation type="journal article" date="2018" name="Sci. Rep.">
        <title>Genomic signatures of local adaptation to the degree of environmental predictability in rotifers.</title>
        <authorList>
            <person name="Franch-Gras L."/>
            <person name="Hahn C."/>
            <person name="Garcia-Roger E.M."/>
            <person name="Carmona M.J."/>
            <person name="Serra M."/>
            <person name="Gomez A."/>
        </authorList>
    </citation>
    <scope>NUCLEOTIDE SEQUENCE [LARGE SCALE GENOMIC DNA]</scope>
    <source>
        <strain evidence="1">HYR1</strain>
    </source>
</reference>
<evidence type="ECO:0000313" key="1">
    <source>
        <dbReference type="EMBL" id="RNA38522.1"/>
    </source>
</evidence>
<accession>A0A3M7SS59</accession>
<gene>
    <name evidence="1" type="ORF">BpHYR1_016940</name>
</gene>
<evidence type="ECO:0000313" key="2">
    <source>
        <dbReference type="Proteomes" id="UP000276133"/>
    </source>
</evidence>
<dbReference type="Proteomes" id="UP000276133">
    <property type="component" value="Unassembled WGS sequence"/>
</dbReference>
<proteinExistence type="predicted"/>
<protein>
    <submittedName>
        <fullName evidence="1">Uncharacterized protein</fullName>
    </submittedName>
</protein>
<name>A0A3M7SS59_BRAPC</name>
<sequence>MVLLSQSLKDFAYAELYVIQPNYILRFYKLSSNIFKYSKTRMTSISHDSLKNSFYLMKKIALIEIAARIKLKCLAKLLTKAKIAFLFSKTMVIKQNEPRSFQNY</sequence>
<keyword evidence="2" id="KW-1185">Reference proteome</keyword>
<dbReference type="EMBL" id="REGN01000860">
    <property type="protein sequence ID" value="RNA38522.1"/>
    <property type="molecule type" value="Genomic_DNA"/>
</dbReference>
<dbReference type="AlphaFoldDB" id="A0A3M7SS59"/>